<dbReference type="EMBL" id="GL732680">
    <property type="protein sequence ID" value="EFX67337.1"/>
    <property type="molecule type" value="Genomic_DNA"/>
</dbReference>
<protein>
    <submittedName>
        <fullName evidence="2">Uncharacterized protein</fullName>
    </submittedName>
</protein>
<organism evidence="2 3">
    <name type="scientific">Daphnia pulex</name>
    <name type="common">Water flea</name>
    <dbReference type="NCBI Taxonomy" id="6669"/>
    <lineage>
        <taxon>Eukaryota</taxon>
        <taxon>Metazoa</taxon>
        <taxon>Ecdysozoa</taxon>
        <taxon>Arthropoda</taxon>
        <taxon>Crustacea</taxon>
        <taxon>Branchiopoda</taxon>
        <taxon>Diplostraca</taxon>
        <taxon>Cladocera</taxon>
        <taxon>Anomopoda</taxon>
        <taxon>Daphniidae</taxon>
        <taxon>Daphnia</taxon>
    </lineage>
</organism>
<sequence>MHHHHQSERMISSSGHSGSIGKPSAVSEVDDAITFSDELFRRMNVTVQNSDAKWPH</sequence>
<name>E9HLQ6_DAPPU</name>
<dbReference type="InParanoid" id="E9HLQ6"/>
<accession>E9HLQ6</accession>
<dbReference type="Proteomes" id="UP000000305">
    <property type="component" value="Unassembled WGS sequence"/>
</dbReference>
<proteinExistence type="predicted"/>
<evidence type="ECO:0000313" key="2">
    <source>
        <dbReference type="EMBL" id="EFX67337.1"/>
    </source>
</evidence>
<dbReference type="AlphaFoldDB" id="E9HLQ6"/>
<feature type="compositionally biased region" description="Low complexity" evidence="1">
    <location>
        <begin position="11"/>
        <end position="21"/>
    </location>
</feature>
<keyword evidence="3" id="KW-1185">Reference proteome</keyword>
<dbReference type="HOGENOM" id="CLU_3016281_0_0_1"/>
<feature type="region of interest" description="Disordered" evidence="1">
    <location>
        <begin position="1"/>
        <end position="25"/>
    </location>
</feature>
<evidence type="ECO:0000313" key="3">
    <source>
        <dbReference type="Proteomes" id="UP000000305"/>
    </source>
</evidence>
<dbReference type="KEGG" id="dpx:DAPPUDRAFT_261816"/>
<evidence type="ECO:0000256" key="1">
    <source>
        <dbReference type="SAM" id="MobiDB-lite"/>
    </source>
</evidence>
<reference evidence="2 3" key="1">
    <citation type="journal article" date="2011" name="Science">
        <title>The ecoresponsive genome of Daphnia pulex.</title>
        <authorList>
            <person name="Colbourne J.K."/>
            <person name="Pfrender M.E."/>
            <person name="Gilbert D."/>
            <person name="Thomas W.K."/>
            <person name="Tucker A."/>
            <person name="Oakley T.H."/>
            <person name="Tokishita S."/>
            <person name="Aerts A."/>
            <person name="Arnold G.J."/>
            <person name="Basu M.K."/>
            <person name="Bauer D.J."/>
            <person name="Caceres C.E."/>
            <person name="Carmel L."/>
            <person name="Casola C."/>
            <person name="Choi J.H."/>
            <person name="Detter J.C."/>
            <person name="Dong Q."/>
            <person name="Dusheyko S."/>
            <person name="Eads B.D."/>
            <person name="Frohlich T."/>
            <person name="Geiler-Samerotte K.A."/>
            <person name="Gerlach D."/>
            <person name="Hatcher P."/>
            <person name="Jogdeo S."/>
            <person name="Krijgsveld J."/>
            <person name="Kriventseva E.V."/>
            <person name="Kultz D."/>
            <person name="Laforsch C."/>
            <person name="Lindquist E."/>
            <person name="Lopez J."/>
            <person name="Manak J.R."/>
            <person name="Muller J."/>
            <person name="Pangilinan J."/>
            <person name="Patwardhan R.P."/>
            <person name="Pitluck S."/>
            <person name="Pritham E.J."/>
            <person name="Rechtsteiner A."/>
            <person name="Rho M."/>
            <person name="Rogozin I.B."/>
            <person name="Sakarya O."/>
            <person name="Salamov A."/>
            <person name="Schaack S."/>
            <person name="Shapiro H."/>
            <person name="Shiga Y."/>
            <person name="Skalitzky C."/>
            <person name="Smith Z."/>
            <person name="Souvorov A."/>
            <person name="Sung W."/>
            <person name="Tang Z."/>
            <person name="Tsuchiya D."/>
            <person name="Tu H."/>
            <person name="Vos H."/>
            <person name="Wang M."/>
            <person name="Wolf Y.I."/>
            <person name="Yamagata H."/>
            <person name="Yamada T."/>
            <person name="Ye Y."/>
            <person name="Shaw J.R."/>
            <person name="Andrews J."/>
            <person name="Crease T.J."/>
            <person name="Tang H."/>
            <person name="Lucas S.M."/>
            <person name="Robertson H.M."/>
            <person name="Bork P."/>
            <person name="Koonin E.V."/>
            <person name="Zdobnov E.M."/>
            <person name="Grigoriev I.V."/>
            <person name="Lynch M."/>
            <person name="Boore J.L."/>
        </authorList>
    </citation>
    <scope>NUCLEOTIDE SEQUENCE [LARGE SCALE GENOMIC DNA]</scope>
</reference>
<gene>
    <name evidence="2" type="ORF">DAPPUDRAFT_261816</name>
</gene>